<proteinExistence type="predicted"/>
<name>A0ABP0NFK4_9DINO</name>
<evidence type="ECO:0000313" key="1">
    <source>
        <dbReference type="EMBL" id="CAK9061179.1"/>
    </source>
</evidence>
<accession>A0ABP0NFK4</accession>
<organism evidence="1 2">
    <name type="scientific">Durusdinium trenchii</name>
    <dbReference type="NCBI Taxonomy" id="1381693"/>
    <lineage>
        <taxon>Eukaryota</taxon>
        <taxon>Sar</taxon>
        <taxon>Alveolata</taxon>
        <taxon>Dinophyceae</taxon>
        <taxon>Suessiales</taxon>
        <taxon>Symbiodiniaceae</taxon>
        <taxon>Durusdinium</taxon>
    </lineage>
</organism>
<gene>
    <name evidence="1" type="ORF">SCF082_LOCUS32086</name>
</gene>
<keyword evidence="2" id="KW-1185">Reference proteome</keyword>
<dbReference type="InterPro" id="IPR029063">
    <property type="entry name" value="SAM-dependent_MTases_sf"/>
</dbReference>
<dbReference type="Proteomes" id="UP001642464">
    <property type="component" value="Unassembled WGS sequence"/>
</dbReference>
<sequence>MKVHTHAKCAQHKKSCPVPIEKDLLLAIGAPCILFSRYGLKEKWSNTLKKRVHDSAVKLQQRVQVSIHENVVGYEEDSMLDGRLFGHPHARKRVWRICYERASKQWKCPFSLTELASIILAPNSELKLDRAEVFETDLTQSQTEHLKGFRKIASNKAVYDLSQDPKHRKRTENMDNTLPCLTTSSQLWVEPAGRMMLPAEQLASLGYPCLPPVADTAGELVDLSLLDLSDAAVRKMAGNGMQLAQAGFILLMCLLCVEDK</sequence>
<dbReference type="SUPFAM" id="SSF53335">
    <property type="entry name" value="S-adenosyl-L-methionine-dependent methyltransferases"/>
    <property type="match status" value="1"/>
</dbReference>
<dbReference type="EMBL" id="CAXAMM010027613">
    <property type="protein sequence ID" value="CAK9061179.1"/>
    <property type="molecule type" value="Genomic_DNA"/>
</dbReference>
<comment type="caution">
    <text evidence="1">The sequence shown here is derived from an EMBL/GenBank/DDBJ whole genome shotgun (WGS) entry which is preliminary data.</text>
</comment>
<reference evidence="1 2" key="1">
    <citation type="submission" date="2024-02" db="EMBL/GenBank/DDBJ databases">
        <authorList>
            <person name="Chen Y."/>
            <person name="Shah S."/>
            <person name="Dougan E. K."/>
            <person name="Thang M."/>
            <person name="Chan C."/>
        </authorList>
    </citation>
    <scope>NUCLEOTIDE SEQUENCE [LARGE SCALE GENOMIC DNA]</scope>
</reference>
<protein>
    <submittedName>
        <fullName evidence="1">Uncharacterized protein</fullName>
    </submittedName>
</protein>
<evidence type="ECO:0000313" key="2">
    <source>
        <dbReference type="Proteomes" id="UP001642464"/>
    </source>
</evidence>